<evidence type="ECO:0000256" key="3">
    <source>
        <dbReference type="ARBA" id="ARBA00022827"/>
    </source>
</evidence>
<keyword evidence="2" id="KW-0285">Flavoprotein</keyword>
<dbReference type="InterPro" id="IPR052904">
    <property type="entry name" value="Acyl-CoA_dehydrogenase-like"/>
</dbReference>
<dbReference type="Gene3D" id="2.40.110.20">
    <property type="match status" value="1"/>
</dbReference>
<dbReference type="SUPFAM" id="SSF47203">
    <property type="entry name" value="Acyl-CoA dehydrogenase C-terminal domain-like"/>
    <property type="match status" value="1"/>
</dbReference>
<dbReference type="InterPro" id="IPR006091">
    <property type="entry name" value="Acyl-CoA_Oxase/DH_mid-dom"/>
</dbReference>
<dbReference type="AlphaFoldDB" id="A0A6J7FZ89"/>
<evidence type="ECO:0000259" key="5">
    <source>
        <dbReference type="Pfam" id="PF00441"/>
    </source>
</evidence>
<accession>A0A6J7FZ89</accession>
<evidence type="ECO:0000259" key="7">
    <source>
        <dbReference type="Pfam" id="PF18158"/>
    </source>
</evidence>
<dbReference type="Gene3D" id="1.20.140.10">
    <property type="entry name" value="Butyryl-CoA Dehydrogenase, subunit A, domain 3"/>
    <property type="match status" value="1"/>
</dbReference>
<feature type="region of interest" description="Disordered" evidence="4">
    <location>
        <begin position="1"/>
        <end position="60"/>
    </location>
</feature>
<dbReference type="InterPro" id="IPR036250">
    <property type="entry name" value="AcylCo_DH-like_C"/>
</dbReference>
<dbReference type="Pfam" id="PF18158">
    <property type="entry name" value="AidB_N"/>
    <property type="match status" value="1"/>
</dbReference>
<dbReference type="InterPro" id="IPR009100">
    <property type="entry name" value="AcylCoA_DH/oxidase_NM_dom_sf"/>
</dbReference>
<dbReference type="Gene3D" id="6.10.250.600">
    <property type="match status" value="1"/>
</dbReference>
<proteinExistence type="inferred from homology"/>
<keyword evidence="3" id="KW-0274">FAD</keyword>
<dbReference type="EMBL" id="CAFBMK010000016">
    <property type="protein sequence ID" value="CAB4899378.1"/>
    <property type="molecule type" value="Genomic_DNA"/>
</dbReference>
<dbReference type="PANTHER" id="PTHR42707:SF3">
    <property type="entry name" value="ACYL-COA DEHYDROGENASE AIDB-RELATED"/>
    <property type="match status" value="1"/>
</dbReference>
<dbReference type="Pfam" id="PF00441">
    <property type="entry name" value="Acyl-CoA_dh_1"/>
    <property type="match status" value="1"/>
</dbReference>
<dbReference type="GO" id="GO:0003995">
    <property type="term" value="F:acyl-CoA dehydrogenase activity"/>
    <property type="evidence" value="ECO:0007669"/>
    <property type="project" value="TreeGrafter"/>
</dbReference>
<protein>
    <submittedName>
        <fullName evidence="8">Unannotated protein</fullName>
    </submittedName>
</protein>
<feature type="compositionally biased region" description="Low complexity" evidence="4">
    <location>
        <begin position="1"/>
        <end position="21"/>
    </location>
</feature>
<evidence type="ECO:0000256" key="2">
    <source>
        <dbReference type="ARBA" id="ARBA00022630"/>
    </source>
</evidence>
<dbReference type="SUPFAM" id="SSF56645">
    <property type="entry name" value="Acyl-CoA dehydrogenase NM domain-like"/>
    <property type="match status" value="1"/>
</dbReference>
<evidence type="ECO:0000256" key="1">
    <source>
        <dbReference type="ARBA" id="ARBA00009347"/>
    </source>
</evidence>
<dbReference type="InterPro" id="IPR009075">
    <property type="entry name" value="AcylCo_DH/oxidase_C"/>
</dbReference>
<sequence length="612" mass="64883">MSTTADPAPTTATPAAPAAPAGPREGSATAPATATAVPDDAVRRALAGPDGPSRRVLNQAPPLHPVDLWATDVALREGLGREGGDWGADRVAETGRAAGTVEARDHGLRAERNEPRLVTHDRYGARVDEVELDPSWHRLLDGAIERGLAGGPWREDRPGAHVVRAAGFALWGHTNGGVMCPVSMTYAVVPALRDGAPALAAEWEDRLTRTDPSTSAIAGMAMTERQGGSDVRANITVALPVGKGAPSADPQDPSGASSVAADEYELWGHKWFCSYPPCDVFLVLAQLRDAPEDPDGPGPGLSCFLVERGPGMEFQRLKDKLGTRSLPSSEVEFRGARGRLVGEPGGGVRAIIRMVNHTRLDCLVGSTTSMRRGTIEAIHHARHRGAFGASLVDQPAMQNVLADLAIESEAATAVALRMARAYDEDDAAFRRFGTAVMKYWVCKRAGGHANEALECLGGNGFVEESGMPLLYRDAPLMSIWEGSGNVAALDVLRALGKEPEGLPAFLRECALAAGADARFDAHLRDVRSRVEALFADDGRSVEERLFDAQFAARRIVEDLGVLLQASLLLRHSTPEVADAFCAARLGGEAGRAYGTLPRGVAARAIVDRAFPA</sequence>
<evidence type="ECO:0000256" key="4">
    <source>
        <dbReference type="SAM" id="MobiDB-lite"/>
    </source>
</evidence>
<reference evidence="8" key="1">
    <citation type="submission" date="2020-05" db="EMBL/GenBank/DDBJ databases">
        <authorList>
            <person name="Chiriac C."/>
            <person name="Salcher M."/>
            <person name="Ghai R."/>
            <person name="Kavagutti S V."/>
        </authorList>
    </citation>
    <scope>NUCLEOTIDE SEQUENCE</scope>
</reference>
<feature type="domain" description="Adaptive response protein AidB N-terminal" evidence="7">
    <location>
        <begin position="58"/>
        <end position="210"/>
    </location>
</feature>
<evidence type="ECO:0000259" key="6">
    <source>
        <dbReference type="Pfam" id="PF02770"/>
    </source>
</evidence>
<name>A0A6J7FZ89_9ZZZZ</name>
<organism evidence="8">
    <name type="scientific">freshwater metagenome</name>
    <dbReference type="NCBI Taxonomy" id="449393"/>
    <lineage>
        <taxon>unclassified sequences</taxon>
        <taxon>metagenomes</taxon>
        <taxon>ecological metagenomes</taxon>
    </lineage>
</organism>
<comment type="similarity">
    <text evidence="1">Belongs to the acyl-CoA dehydrogenase family.</text>
</comment>
<dbReference type="Pfam" id="PF02770">
    <property type="entry name" value="Acyl-CoA_dh_M"/>
    <property type="match status" value="1"/>
</dbReference>
<gene>
    <name evidence="8" type="ORF">UFOPK3564_00481</name>
</gene>
<dbReference type="PANTHER" id="PTHR42707">
    <property type="entry name" value="ACYL-COA DEHYDROGENASE"/>
    <property type="match status" value="1"/>
</dbReference>
<dbReference type="InterPro" id="IPR041504">
    <property type="entry name" value="AidB_N"/>
</dbReference>
<feature type="compositionally biased region" description="Low complexity" evidence="4">
    <location>
        <begin position="28"/>
        <end position="39"/>
    </location>
</feature>
<feature type="domain" description="Acyl-CoA dehydrogenase/oxidase C-terminal" evidence="5">
    <location>
        <begin position="345"/>
        <end position="495"/>
    </location>
</feature>
<evidence type="ECO:0000313" key="8">
    <source>
        <dbReference type="EMBL" id="CAB4899378.1"/>
    </source>
</evidence>
<feature type="domain" description="Acyl-CoA oxidase/dehydrogenase middle" evidence="6">
    <location>
        <begin position="219"/>
        <end position="334"/>
    </location>
</feature>